<comment type="caution">
    <text evidence="1">The sequence shown here is derived from an EMBL/GenBank/DDBJ whole genome shotgun (WGS) entry which is preliminary data.</text>
</comment>
<organism evidence="1 2">
    <name type="scientific">Portunus trituberculatus</name>
    <name type="common">Swimming crab</name>
    <name type="synonym">Neptunus trituberculatus</name>
    <dbReference type="NCBI Taxonomy" id="210409"/>
    <lineage>
        <taxon>Eukaryota</taxon>
        <taxon>Metazoa</taxon>
        <taxon>Ecdysozoa</taxon>
        <taxon>Arthropoda</taxon>
        <taxon>Crustacea</taxon>
        <taxon>Multicrustacea</taxon>
        <taxon>Malacostraca</taxon>
        <taxon>Eumalacostraca</taxon>
        <taxon>Eucarida</taxon>
        <taxon>Decapoda</taxon>
        <taxon>Pleocyemata</taxon>
        <taxon>Brachyura</taxon>
        <taxon>Eubrachyura</taxon>
        <taxon>Portunoidea</taxon>
        <taxon>Portunidae</taxon>
        <taxon>Portuninae</taxon>
        <taxon>Portunus</taxon>
    </lineage>
</organism>
<dbReference type="EMBL" id="VSRR010068991">
    <property type="protein sequence ID" value="MPC85622.1"/>
    <property type="molecule type" value="Genomic_DNA"/>
</dbReference>
<reference evidence="1 2" key="1">
    <citation type="submission" date="2019-05" db="EMBL/GenBank/DDBJ databases">
        <title>Another draft genome of Portunus trituberculatus and its Hox gene families provides insights of decapod evolution.</title>
        <authorList>
            <person name="Jeong J.-H."/>
            <person name="Song I."/>
            <person name="Kim S."/>
            <person name="Choi T."/>
            <person name="Kim D."/>
            <person name="Ryu S."/>
            <person name="Kim W."/>
        </authorList>
    </citation>
    <scope>NUCLEOTIDE SEQUENCE [LARGE SCALE GENOMIC DNA]</scope>
    <source>
        <tissue evidence="1">Muscle</tissue>
    </source>
</reference>
<sequence length="140" mass="15205">MLPTHLSLDPLLAPCVPARLPACLARGANCIRRNIRASKGSLVVGNTDVRIQKRLLSLQQFSNAKQTTSQVFKTVSPFSQLEIFPIHRLNHKNILQNTSIFNWTPRKAVMVMGLSGVADEGNFVAMAGRGAAAGHFVIDG</sequence>
<dbReference type="AlphaFoldDB" id="A0A5B7IP80"/>
<evidence type="ECO:0000313" key="2">
    <source>
        <dbReference type="Proteomes" id="UP000324222"/>
    </source>
</evidence>
<proteinExistence type="predicted"/>
<keyword evidence="2" id="KW-1185">Reference proteome</keyword>
<gene>
    <name evidence="1" type="ORF">E2C01_080403</name>
</gene>
<protein>
    <submittedName>
        <fullName evidence="1">Uncharacterized protein</fullName>
    </submittedName>
</protein>
<accession>A0A5B7IP80</accession>
<dbReference type="Proteomes" id="UP000324222">
    <property type="component" value="Unassembled WGS sequence"/>
</dbReference>
<evidence type="ECO:0000313" key="1">
    <source>
        <dbReference type="EMBL" id="MPC85622.1"/>
    </source>
</evidence>
<name>A0A5B7IP80_PORTR</name>